<dbReference type="EMBL" id="LOCK01000001">
    <property type="protein sequence ID" value="KTE93445.1"/>
    <property type="molecule type" value="Genomic_DNA"/>
</dbReference>
<dbReference type="Proteomes" id="UP000054623">
    <property type="component" value="Unassembled WGS sequence"/>
</dbReference>
<dbReference type="AlphaFoldDB" id="A0A0W1JPP2"/>
<dbReference type="RefSeq" id="WP_005815184.1">
    <property type="nucleotide sequence ID" value="NZ_CABKQQ010000054.1"/>
</dbReference>
<gene>
    <name evidence="1" type="ORF">AT727_00355</name>
</gene>
<dbReference type="OrthoDB" id="2381770at2"/>
<protein>
    <recommendedName>
        <fullName evidence="3">MazG-like family</fullName>
    </recommendedName>
</protein>
<accession>A0A0W1JPP2</accession>
<dbReference type="Pfam" id="PF12643">
    <property type="entry name" value="MazG-like"/>
    <property type="match status" value="1"/>
</dbReference>
<evidence type="ECO:0000313" key="2">
    <source>
        <dbReference type="Proteomes" id="UP000054623"/>
    </source>
</evidence>
<comment type="caution">
    <text evidence="1">The sequence shown here is derived from an EMBL/GenBank/DDBJ whole genome shotgun (WGS) entry which is preliminary data.</text>
</comment>
<reference evidence="1 2" key="1">
    <citation type="submission" date="2015-12" db="EMBL/GenBank/DDBJ databases">
        <title>Draft Genome Sequence of Desulfitobacterium hafniense Strain DH, a Sulfate-reducing Bacterium Isolated from Paddy Soils.</title>
        <authorList>
            <person name="Bao P."/>
            <person name="Zhang X."/>
            <person name="Li G."/>
        </authorList>
    </citation>
    <scope>NUCLEOTIDE SEQUENCE [LARGE SCALE GENOMIC DNA]</scope>
    <source>
        <strain evidence="1 2">DH</strain>
    </source>
</reference>
<dbReference type="GO" id="GO:0009143">
    <property type="term" value="P:nucleoside triphosphate catabolic process"/>
    <property type="evidence" value="ECO:0007669"/>
    <property type="project" value="InterPro"/>
</dbReference>
<proteinExistence type="predicted"/>
<name>A0A0W1JPP2_DESHA</name>
<dbReference type="InterPro" id="IPR025984">
    <property type="entry name" value="DCTPP"/>
</dbReference>
<dbReference type="GO" id="GO:0047429">
    <property type="term" value="F:nucleoside triphosphate diphosphatase activity"/>
    <property type="evidence" value="ECO:0007669"/>
    <property type="project" value="InterPro"/>
</dbReference>
<evidence type="ECO:0000313" key="1">
    <source>
        <dbReference type="EMBL" id="KTE93445.1"/>
    </source>
</evidence>
<sequence length="107" mass="12033">MTGGAPVAEVDIVKGLKAIEEIKVEMLKAQWAMQEGSLRGSEGDTLQGLADLVALSYLLTRRMGFDFSKLDRTLLQRLEEWKTEDHHKVETQWGDISLLLSYLAPED</sequence>
<evidence type="ECO:0008006" key="3">
    <source>
        <dbReference type="Google" id="ProtNLM"/>
    </source>
</evidence>
<organism evidence="1 2">
    <name type="scientific">Desulfitobacterium hafniense</name>
    <name type="common">Desulfitobacterium frappieri</name>
    <dbReference type="NCBI Taxonomy" id="49338"/>
    <lineage>
        <taxon>Bacteria</taxon>
        <taxon>Bacillati</taxon>
        <taxon>Bacillota</taxon>
        <taxon>Clostridia</taxon>
        <taxon>Eubacteriales</taxon>
        <taxon>Desulfitobacteriaceae</taxon>
        <taxon>Desulfitobacterium</taxon>
    </lineage>
</organism>